<evidence type="ECO:0000256" key="1">
    <source>
        <dbReference type="ARBA" id="ARBA00010701"/>
    </source>
</evidence>
<feature type="domain" description="AB hydrolase-1" evidence="10">
    <location>
        <begin position="71"/>
        <end position="375"/>
    </location>
</feature>
<evidence type="ECO:0000256" key="5">
    <source>
        <dbReference type="ARBA" id="ARBA00023098"/>
    </source>
</evidence>
<gene>
    <name evidence="11" type="ORF">MEUPH1_LOCUS4132</name>
</gene>
<evidence type="ECO:0000256" key="3">
    <source>
        <dbReference type="ARBA" id="ARBA00022801"/>
    </source>
</evidence>
<dbReference type="EMBL" id="CARXXK010000001">
    <property type="protein sequence ID" value="CAI6347334.1"/>
    <property type="molecule type" value="Genomic_DNA"/>
</dbReference>
<keyword evidence="4 7" id="KW-0442">Lipid degradation</keyword>
<protein>
    <recommendedName>
        <fullName evidence="7">Lipase</fullName>
    </recommendedName>
</protein>
<feature type="active site" description="Charge relay system" evidence="8">
    <location>
        <position position="340"/>
    </location>
</feature>
<name>A0AAV0VT08_9HEMI</name>
<comment type="caution">
    <text evidence="11">The sequence shown here is derived from an EMBL/GenBank/DDBJ whole genome shotgun (WGS) entry which is preliminary data.</text>
</comment>
<dbReference type="GO" id="GO:0016042">
    <property type="term" value="P:lipid catabolic process"/>
    <property type="evidence" value="ECO:0007669"/>
    <property type="project" value="UniProtKB-KW"/>
</dbReference>
<dbReference type="FunFam" id="3.40.50.1820:FF:000057">
    <property type="entry name" value="Lipase"/>
    <property type="match status" value="1"/>
</dbReference>
<sequence length="400" mass="45904">MLHSFNILCKLLLIFTTLIGHTKCNPPLNTEESVIQLGYPLEKYKLQTLDKFTLGLERIPYGKHGDRTIGKPILLMHGLFLSSFVFSNTNKSLSYSLSEAGYDVWLFNARGTGLSRTYSIYSKAGTAPRMNKMSWDFSFHEMGVYDFPAVVDFVLNKTGRAKLDIVGYSLGATIALVGLSEKPSYNNKIDKLVLMAPTTRMISYGFPVTAFYRGSLLFKYTMKEQNFFPAAQDPDAAHRYLRWLCTYRILYPFCLLYIDTAQGSRLNYKRDMVISTITDFPQPVSKKMLFHWVQLMSSKRFCKYDYGTNGNMQYYNMKSPPDYNLSKVTTPVYILHSKNDHLSAVKDVNWLRSKLPNVKDVYFINSIKFGHLSFVMHENIDRLVNNKIKNALSTNVNAFN</sequence>
<feature type="active site" description="Nucleophile" evidence="8">
    <location>
        <position position="169"/>
    </location>
</feature>
<keyword evidence="2 9" id="KW-0732">Signal</keyword>
<evidence type="ECO:0000256" key="4">
    <source>
        <dbReference type="ARBA" id="ARBA00022963"/>
    </source>
</evidence>
<feature type="chain" id="PRO_5043449143" description="Lipase" evidence="9">
    <location>
        <begin position="25"/>
        <end position="400"/>
    </location>
</feature>
<evidence type="ECO:0000256" key="8">
    <source>
        <dbReference type="PIRSR" id="PIRSR000862-1"/>
    </source>
</evidence>
<dbReference type="SUPFAM" id="SSF53474">
    <property type="entry name" value="alpha/beta-Hydrolases"/>
    <property type="match status" value="1"/>
</dbReference>
<evidence type="ECO:0000313" key="12">
    <source>
        <dbReference type="Proteomes" id="UP001160148"/>
    </source>
</evidence>
<dbReference type="Pfam" id="PF00561">
    <property type="entry name" value="Abhydrolase_1"/>
    <property type="match status" value="1"/>
</dbReference>
<keyword evidence="6" id="KW-0325">Glycoprotein</keyword>
<evidence type="ECO:0000256" key="9">
    <source>
        <dbReference type="SAM" id="SignalP"/>
    </source>
</evidence>
<feature type="active site" description="Charge relay system" evidence="8">
    <location>
        <position position="371"/>
    </location>
</feature>
<organism evidence="11 12">
    <name type="scientific">Macrosiphum euphorbiae</name>
    <name type="common">potato aphid</name>
    <dbReference type="NCBI Taxonomy" id="13131"/>
    <lineage>
        <taxon>Eukaryota</taxon>
        <taxon>Metazoa</taxon>
        <taxon>Ecdysozoa</taxon>
        <taxon>Arthropoda</taxon>
        <taxon>Hexapoda</taxon>
        <taxon>Insecta</taxon>
        <taxon>Pterygota</taxon>
        <taxon>Neoptera</taxon>
        <taxon>Paraneoptera</taxon>
        <taxon>Hemiptera</taxon>
        <taxon>Sternorrhyncha</taxon>
        <taxon>Aphidomorpha</taxon>
        <taxon>Aphidoidea</taxon>
        <taxon>Aphididae</taxon>
        <taxon>Macrosiphini</taxon>
        <taxon>Macrosiphum</taxon>
    </lineage>
</organism>
<dbReference type="InterPro" id="IPR000073">
    <property type="entry name" value="AB_hydrolase_1"/>
</dbReference>
<dbReference type="PANTHER" id="PTHR11005">
    <property type="entry name" value="LYSOSOMAL ACID LIPASE-RELATED"/>
    <property type="match status" value="1"/>
</dbReference>
<reference evidence="11 12" key="1">
    <citation type="submission" date="2023-01" db="EMBL/GenBank/DDBJ databases">
        <authorList>
            <person name="Whitehead M."/>
        </authorList>
    </citation>
    <scope>NUCLEOTIDE SEQUENCE [LARGE SCALE GENOMIC DNA]</scope>
</reference>
<dbReference type="Proteomes" id="UP001160148">
    <property type="component" value="Unassembled WGS sequence"/>
</dbReference>
<evidence type="ECO:0000256" key="6">
    <source>
        <dbReference type="ARBA" id="ARBA00023180"/>
    </source>
</evidence>
<evidence type="ECO:0000313" key="11">
    <source>
        <dbReference type="EMBL" id="CAI6347334.1"/>
    </source>
</evidence>
<dbReference type="InterPro" id="IPR029058">
    <property type="entry name" value="AB_hydrolase_fold"/>
</dbReference>
<feature type="signal peptide" evidence="9">
    <location>
        <begin position="1"/>
        <end position="24"/>
    </location>
</feature>
<dbReference type="InterPro" id="IPR025483">
    <property type="entry name" value="Lipase_euk"/>
</dbReference>
<proteinExistence type="inferred from homology"/>
<evidence type="ECO:0000259" key="10">
    <source>
        <dbReference type="Pfam" id="PF00561"/>
    </source>
</evidence>
<dbReference type="AlphaFoldDB" id="A0AAV0VT08"/>
<evidence type="ECO:0000256" key="7">
    <source>
        <dbReference type="PIRNR" id="PIRNR000862"/>
    </source>
</evidence>
<dbReference type="GO" id="GO:0016788">
    <property type="term" value="F:hydrolase activity, acting on ester bonds"/>
    <property type="evidence" value="ECO:0007669"/>
    <property type="project" value="InterPro"/>
</dbReference>
<dbReference type="PIRSF" id="PIRSF000862">
    <property type="entry name" value="Steryl_ester_lip"/>
    <property type="match status" value="1"/>
</dbReference>
<keyword evidence="5" id="KW-0443">Lipid metabolism</keyword>
<comment type="similarity">
    <text evidence="1 7">Belongs to the AB hydrolase superfamily. Lipase family.</text>
</comment>
<accession>A0AAV0VT08</accession>
<evidence type="ECO:0000256" key="2">
    <source>
        <dbReference type="ARBA" id="ARBA00022729"/>
    </source>
</evidence>
<keyword evidence="3 7" id="KW-0378">Hydrolase</keyword>
<keyword evidence="12" id="KW-1185">Reference proteome</keyword>
<dbReference type="Gene3D" id="3.40.50.1820">
    <property type="entry name" value="alpha/beta hydrolase"/>
    <property type="match status" value="1"/>
</dbReference>